<dbReference type="HOGENOM" id="CLU_123925_0_0_6"/>
<dbReference type="Pfam" id="PF20432">
    <property type="entry name" value="Xre-like-HTH"/>
    <property type="match status" value="1"/>
</dbReference>
<dbReference type="Proteomes" id="UP000028839">
    <property type="component" value="Unassembled WGS sequence"/>
</dbReference>
<dbReference type="Pfam" id="PF09722">
    <property type="entry name" value="Xre_MbcA_ParS_C"/>
    <property type="match status" value="1"/>
</dbReference>
<gene>
    <name evidence="3" type="ORF">IB75_15420</name>
</gene>
<accession>A0A0E2YYH3</accession>
<dbReference type="InterPro" id="IPR024467">
    <property type="entry name" value="Xre/MbcA/ParS-like_toxin-bd"/>
</dbReference>
<organism evidence="3 4">
    <name type="scientific">Nitrosococcus oceani C-27</name>
    <dbReference type="NCBI Taxonomy" id="314279"/>
    <lineage>
        <taxon>Bacteria</taxon>
        <taxon>Pseudomonadati</taxon>
        <taxon>Pseudomonadota</taxon>
        <taxon>Gammaproteobacteria</taxon>
        <taxon>Chromatiales</taxon>
        <taxon>Chromatiaceae</taxon>
        <taxon>Nitrosococcus</taxon>
    </lineage>
</organism>
<dbReference type="AlphaFoldDB" id="A0A0E2YYH3"/>
<evidence type="ECO:0000313" key="3">
    <source>
        <dbReference type="EMBL" id="KFI18239.1"/>
    </source>
</evidence>
<evidence type="ECO:0000313" key="4">
    <source>
        <dbReference type="Proteomes" id="UP000028839"/>
    </source>
</evidence>
<proteinExistence type="predicted"/>
<feature type="domain" description="Antitoxin Xre-like helix-turn-helix" evidence="2">
    <location>
        <begin position="19"/>
        <end position="74"/>
    </location>
</feature>
<comment type="caution">
    <text evidence="3">The sequence shown here is derived from an EMBL/GenBank/DDBJ whole genome shotgun (WGS) entry which is preliminary data.</text>
</comment>
<reference evidence="3 4" key="1">
    <citation type="submission" date="2014-07" db="EMBL/GenBank/DDBJ databases">
        <title>Comparative analysis of Nitrosococcus oceani genome inventories of strains from Pacific and Atlantic gyres.</title>
        <authorList>
            <person name="Lim C.K."/>
            <person name="Wang L."/>
            <person name="Sayavedra-Soto L.A."/>
            <person name="Klotz M.G."/>
        </authorList>
    </citation>
    <scope>NUCLEOTIDE SEQUENCE [LARGE SCALE GENOMIC DNA]</scope>
    <source>
        <strain evidence="3 4">C-27</strain>
    </source>
</reference>
<sequence>MKVNPHKKLDQDSGFTGYVALKGFFKITADWGLNNQQQRILLGNIPEQTFYKYKRLPDVKLNKDILERISYILGIRKALMTLFPNKQRADAWITKPNRDFGNASALDAMLGGSITDLARVRHYLDAWRG</sequence>
<dbReference type="OrthoDB" id="117888at2"/>
<dbReference type="EMBL" id="JPGN01000086">
    <property type="protein sequence ID" value="KFI18239.1"/>
    <property type="molecule type" value="Genomic_DNA"/>
</dbReference>
<protein>
    <submittedName>
        <fullName evidence="3">Uncharacterized protein</fullName>
    </submittedName>
</protein>
<evidence type="ECO:0000259" key="2">
    <source>
        <dbReference type="Pfam" id="PF20432"/>
    </source>
</evidence>
<dbReference type="InterPro" id="IPR046847">
    <property type="entry name" value="Xre-like_HTH"/>
</dbReference>
<evidence type="ECO:0000259" key="1">
    <source>
        <dbReference type="Pfam" id="PF09722"/>
    </source>
</evidence>
<feature type="domain" description="Antitoxin Xre/MbcA/ParS-like toxin-binding" evidence="1">
    <location>
        <begin position="78"/>
        <end position="129"/>
    </location>
</feature>
<dbReference type="GO" id="GO:0003677">
    <property type="term" value="F:DNA binding"/>
    <property type="evidence" value="ECO:0007669"/>
    <property type="project" value="InterPro"/>
</dbReference>
<name>A0A0E2YYH3_9GAMM</name>